<dbReference type="PANTHER" id="PTHR36978:SF4">
    <property type="entry name" value="P-LOOP CONTAINING NUCLEOSIDE TRIPHOSPHATE HYDROLASE PROTEIN"/>
    <property type="match status" value="1"/>
</dbReference>
<dbReference type="SUPFAM" id="SSF52540">
    <property type="entry name" value="P-loop containing nucleoside triphosphate hydrolases"/>
    <property type="match status" value="1"/>
</dbReference>
<protein>
    <recommendedName>
        <fullName evidence="3">Sulfotransferase domain-containing protein</fullName>
    </recommendedName>
</protein>
<dbReference type="PANTHER" id="PTHR36978">
    <property type="entry name" value="P-LOOP CONTAINING NUCLEOTIDE TRIPHOSPHATE HYDROLASE"/>
    <property type="match status" value="1"/>
</dbReference>
<dbReference type="InterPro" id="IPR040632">
    <property type="entry name" value="Sulfotransfer_4"/>
</dbReference>
<reference evidence="1 2" key="1">
    <citation type="submission" date="2015-09" db="EMBL/GenBank/DDBJ databases">
        <title>Host preference determinants of Valsa canker pathogens revealed by comparative genomics.</title>
        <authorList>
            <person name="Yin Z."/>
            <person name="Huang L."/>
        </authorList>
    </citation>
    <scope>NUCLEOTIDE SEQUENCE [LARGE SCALE GENOMIC DNA]</scope>
    <source>
        <strain evidence="1 2">YSFL</strain>
    </source>
</reference>
<dbReference type="STRING" id="252740.A0A423VPI7"/>
<sequence length="214" mass="24441">MKILVLGLPRTGTQSLADALVQLGISPTYHMREVAKNKHQGLWIEALEAKFEGKRNAWQREDFERILAGFEGAADFPASIFPQELVKAYPEAAIILSIRPEDAWVNSMMSTIWHAYSRMPPNSGSSMSSLSTKYHTVCWHNDFPANGREYFRKHNEVVRNLGKDRKYLEWDVKDGWGPLCAFLDVPVPDAPFPRHDDWVSYKKEMKEQTGSQAT</sequence>
<dbReference type="OrthoDB" id="408152at2759"/>
<keyword evidence="2" id="KW-1185">Reference proteome</keyword>
<evidence type="ECO:0000313" key="1">
    <source>
        <dbReference type="EMBL" id="ROV92936.1"/>
    </source>
</evidence>
<dbReference type="Proteomes" id="UP000284375">
    <property type="component" value="Unassembled WGS sequence"/>
</dbReference>
<dbReference type="Gene3D" id="3.40.50.300">
    <property type="entry name" value="P-loop containing nucleotide triphosphate hydrolases"/>
    <property type="match status" value="1"/>
</dbReference>
<evidence type="ECO:0000313" key="2">
    <source>
        <dbReference type="Proteomes" id="UP000284375"/>
    </source>
</evidence>
<dbReference type="Pfam" id="PF17784">
    <property type="entry name" value="Sulfotransfer_4"/>
    <property type="match status" value="1"/>
</dbReference>
<accession>A0A423VPI7</accession>
<dbReference type="InterPro" id="IPR027417">
    <property type="entry name" value="P-loop_NTPase"/>
</dbReference>
<name>A0A423VPI7_CYTCH</name>
<proteinExistence type="predicted"/>
<comment type="caution">
    <text evidence="1">The sequence shown here is derived from an EMBL/GenBank/DDBJ whole genome shotgun (WGS) entry which is preliminary data.</text>
</comment>
<dbReference type="AlphaFoldDB" id="A0A423VPI7"/>
<gene>
    <name evidence="1" type="ORF">VSDG_06340</name>
</gene>
<organism evidence="1 2">
    <name type="scientific">Cytospora chrysosperma</name>
    <name type="common">Cytospora canker fungus</name>
    <name type="synonym">Sphaeria chrysosperma</name>
    <dbReference type="NCBI Taxonomy" id="252740"/>
    <lineage>
        <taxon>Eukaryota</taxon>
        <taxon>Fungi</taxon>
        <taxon>Dikarya</taxon>
        <taxon>Ascomycota</taxon>
        <taxon>Pezizomycotina</taxon>
        <taxon>Sordariomycetes</taxon>
        <taxon>Sordariomycetidae</taxon>
        <taxon>Diaporthales</taxon>
        <taxon>Cytosporaceae</taxon>
        <taxon>Cytospora</taxon>
    </lineage>
</organism>
<dbReference type="EMBL" id="LJZO01000035">
    <property type="protein sequence ID" value="ROV92936.1"/>
    <property type="molecule type" value="Genomic_DNA"/>
</dbReference>
<evidence type="ECO:0008006" key="3">
    <source>
        <dbReference type="Google" id="ProtNLM"/>
    </source>
</evidence>